<feature type="region of interest" description="Disordered" evidence="1">
    <location>
        <begin position="124"/>
        <end position="198"/>
    </location>
</feature>
<feature type="domain" description="SANT" evidence="2">
    <location>
        <begin position="849"/>
        <end position="901"/>
    </location>
</feature>
<feature type="compositionally biased region" description="Basic and acidic residues" evidence="1">
    <location>
        <begin position="332"/>
        <end position="348"/>
    </location>
</feature>
<feature type="compositionally biased region" description="Polar residues" evidence="1">
    <location>
        <begin position="56"/>
        <end position="67"/>
    </location>
</feature>
<keyword evidence="3" id="KW-0238">DNA-binding</keyword>
<sequence length="1587" mass="175305">MRHFDKKRYHYTGSNTVPLSGANAVNPDTPGRSNSNVSNNSNLAHFKHNHPRNRTTHLATSAPSASQGPLKYSRFNNTSSSPTPTTANRMADSLSDNKYAHQPYSPNSKARYAAHTAYKSVKPATLSGSNQHNTSKTTPAQQFSSNGSVWSRSTQSSHDSVGKMNSMNQSGTNLQPNLPKHRIPGGSNTYVPSMPKNDEYIPAKVNQEGITHFENSKNSNYHPKNTYRSRFDSSAGSNKNSNRSYAFPSEKTDQIERRFGLQESSSKKSSAQFPENTTTSSKFSLKNNMPMSKKNFKTDNSVPQSKITNRVSKFNHERKNRFGDNFGSDYPTKNEKRMADNQEKEENTISHNSNNLSQNTKDTASSPSSKGSKSHKPSLISSGSVMEANNEHATFSLSTKQKNYNTPKTDSTINGNEYTGGSKFIRSSSVSNALSELQRASDVSDSETDLGFEKNKTDLPSLPVTAHSAFTALDLNTQDKASNTKSTKSSPFGKAQNENAFAKTDHRLSTETANEPLEENENLSTAVQAAKTGNEENMKAELGSKSVGEESQPLKKSSSILFNSDEDKKENEQDFDELLSSTLEGVPEKDFKLFYYDAPFKSTKHIPKQLSFKESPLPVPKVALEECIFPMREVELRLWILKNNPVGIAKQDYRMKTPIRHLNEYPFFYTNIERFYREDKTNIVESLCSVKRYAYLKSLKLRQKYVNQESLWKDKIVSKLDKLTEQHKSKEERNHEKKAQKEEERLAESGSLQANSSLSALDGADSGSSQGGSMSAGTISRRRNRADFVDEEDLESVLLQIDPYYKHHQLAADIPPMLLNPVDKYAKKYQDVNNLVTNKDQWAERIILDGELNFSELERTLFTEGYVQYPKLFSKISNYMGGLRTPEECVIYYYQTKNKCNYKQLLEEKKREKEREKAKRKLLKKMAKGDTSQNTPVKADVSLENGALSESVSAVDLNDKLSVLSERETQKTTNPHDLSGNSAAVNFQNSVGEIPAKPLVPSFEHDSRENQPTSFDGTDVNTHTEGSKSVDSAVLASSFNTNATDPEKATLVSDVLLKKTFLSDQVLDQTSPEANESHHIPKEQTNNVNVALPLAEDTPAGQNESMLIAKKRRSSSGTESAFPKLAKKQKLQNEGTGPGITASSIAKTSYWSVYEANLFPSLLQKHGSNWEAISKDIETKSVTMVKNFYQKRASECGWDKILMNLEDKKTKPDTQNIKSDKNNEKSGLPALFSLETSKQSSVPIQNSLPAVTKPSVQLFAADVQKHVLPKTESANTFFNDTDISLQGLPAPRLPSIQLPSIFPKGESSFNVFGSAQSKQSSAAANNLTSFQLPPIEPHAKTGTELRPIANEIDNGRSASSATPTRKSFDIGNLLNEPEVVHRPVLRTFVSHTNPHSRSGSKSPSPVDPKTFQKNKSPPRLTFLSNILNPSPLGEQSDSKPKTFDNNAQTSLNGSFTNVNNLLNPIKPFVDFGGPFSAPTSSSSSQGAAVSKPTIVSNPAVSQAVLTATIHNPMNSPSLSVTKPHLNVQNANTIMPPKPFDAKPKPAFGNLNFAMDPLAALAAVASSESKLLNEKEDSQSKQQSTPNP</sequence>
<dbReference type="GO" id="GO:0003677">
    <property type="term" value="F:DNA binding"/>
    <property type="evidence" value="ECO:0007669"/>
    <property type="project" value="UniProtKB-KW"/>
</dbReference>
<dbReference type="InterPro" id="IPR051571">
    <property type="entry name" value="N-CoR_corepressor"/>
</dbReference>
<feature type="region of interest" description="Disordered" evidence="1">
    <location>
        <begin position="480"/>
        <end position="506"/>
    </location>
</feature>
<dbReference type="GO" id="GO:0006357">
    <property type="term" value="P:regulation of transcription by RNA polymerase II"/>
    <property type="evidence" value="ECO:0007669"/>
    <property type="project" value="TreeGrafter"/>
</dbReference>
<evidence type="ECO:0000256" key="1">
    <source>
        <dbReference type="SAM" id="MobiDB-lite"/>
    </source>
</evidence>
<evidence type="ECO:0000313" key="4">
    <source>
        <dbReference type="Proteomes" id="UP000095728"/>
    </source>
</evidence>
<feature type="compositionally biased region" description="Polar residues" evidence="1">
    <location>
        <begin position="298"/>
        <end position="312"/>
    </location>
</feature>
<feature type="compositionally biased region" description="Polar residues" evidence="1">
    <location>
        <begin position="1390"/>
        <end position="1403"/>
    </location>
</feature>
<feature type="region of interest" description="Disordered" evidence="1">
    <location>
        <begin position="212"/>
        <end position="383"/>
    </location>
</feature>
<feature type="compositionally biased region" description="Polar residues" evidence="1">
    <location>
        <begin position="262"/>
        <end position="290"/>
    </location>
</feature>
<feature type="region of interest" description="Disordered" evidence="1">
    <location>
        <begin position="725"/>
        <end position="781"/>
    </location>
</feature>
<dbReference type="Pfam" id="PF00249">
    <property type="entry name" value="Myb_DNA-binding"/>
    <property type="match status" value="1"/>
</dbReference>
<feature type="compositionally biased region" description="Polar residues" evidence="1">
    <location>
        <begin position="216"/>
        <end position="244"/>
    </location>
</feature>
<dbReference type="InterPro" id="IPR009057">
    <property type="entry name" value="Homeodomain-like_sf"/>
</dbReference>
<feature type="compositionally biased region" description="Polar residues" evidence="1">
    <location>
        <begin position="480"/>
        <end position="490"/>
    </location>
</feature>
<dbReference type="SUPFAM" id="SSF46689">
    <property type="entry name" value="Homeodomain-like"/>
    <property type="match status" value="2"/>
</dbReference>
<dbReference type="Proteomes" id="UP000095728">
    <property type="component" value="Unassembled WGS sequence"/>
</dbReference>
<dbReference type="PANTHER" id="PTHR13992:SF39">
    <property type="entry name" value="SMRTER, ISOFORM G"/>
    <property type="match status" value="1"/>
</dbReference>
<feature type="compositionally biased region" description="Polar residues" evidence="1">
    <location>
        <begin position="126"/>
        <end position="176"/>
    </location>
</feature>
<dbReference type="CDD" id="cd00167">
    <property type="entry name" value="SANT"/>
    <property type="match status" value="2"/>
</dbReference>
<feature type="compositionally biased region" description="Low complexity" evidence="1">
    <location>
        <begin position="756"/>
        <end position="777"/>
    </location>
</feature>
<dbReference type="Gene3D" id="1.20.58.1880">
    <property type="match status" value="1"/>
</dbReference>
<dbReference type="EMBL" id="LPNM01000006">
    <property type="protein sequence ID" value="OEJ85986.1"/>
    <property type="molecule type" value="Genomic_DNA"/>
</dbReference>
<accession>A0A1E5RGK5</accession>
<feature type="region of interest" description="Disordered" evidence="1">
    <location>
        <begin position="1110"/>
        <end position="1137"/>
    </location>
</feature>
<dbReference type="Gene3D" id="1.10.10.60">
    <property type="entry name" value="Homeodomain-like"/>
    <property type="match status" value="1"/>
</dbReference>
<dbReference type="SMART" id="SM00717">
    <property type="entry name" value="SANT"/>
    <property type="match status" value="2"/>
</dbReference>
<feature type="region of interest" description="Disordered" evidence="1">
    <location>
        <begin position="539"/>
        <end position="575"/>
    </location>
</feature>
<dbReference type="GO" id="GO:0034967">
    <property type="term" value="C:Set3 complex"/>
    <property type="evidence" value="ECO:0007669"/>
    <property type="project" value="TreeGrafter"/>
</dbReference>
<keyword evidence="4" id="KW-1185">Reference proteome</keyword>
<protein>
    <submittedName>
        <fullName evidence="3">Putative DNA-binding protein SNT1</fullName>
    </submittedName>
</protein>
<evidence type="ECO:0000313" key="3">
    <source>
        <dbReference type="EMBL" id="OEJ85986.1"/>
    </source>
</evidence>
<feature type="compositionally biased region" description="Low complexity" evidence="1">
    <location>
        <begin position="33"/>
        <end position="42"/>
    </location>
</feature>
<evidence type="ECO:0000259" key="2">
    <source>
        <dbReference type="PROSITE" id="PS51293"/>
    </source>
</evidence>
<dbReference type="InterPro" id="IPR001005">
    <property type="entry name" value="SANT/Myb"/>
</dbReference>
<gene>
    <name evidence="3" type="ORF">AWRI3579_g1525</name>
</gene>
<reference evidence="4" key="1">
    <citation type="journal article" date="2016" name="Genome Announc.">
        <title>Genome sequences of three species of Hanseniaspora isolated from spontaneous wine fermentations.</title>
        <authorList>
            <person name="Sternes P.R."/>
            <person name="Lee D."/>
            <person name="Kutyna D.R."/>
            <person name="Borneman A.R."/>
        </authorList>
    </citation>
    <scope>NUCLEOTIDE SEQUENCE [LARGE SCALE GENOMIC DNA]</scope>
    <source>
        <strain evidence="4">AWRI3579</strain>
    </source>
</reference>
<name>A0A1E5RGK5_9ASCO</name>
<feature type="compositionally biased region" description="Polar residues" evidence="1">
    <location>
        <begin position="1010"/>
        <end position="1030"/>
    </location>
</feature>
<feature type="compositionally biased region" description="Basic and acidic residues" evidence="1">
    <location>
        <begin position="725"/>
        <end position="747"/>
    </location>
</feature>
<feature type="region of interest" description="Disordered" evidence="1">
    <location>
        <begin position="1566"/>
        <end position="1587"/>
    </location>
</feature>
<feature type="region of interest" description="Disordered" evidence="1">
    <location>
        <begin position="996"/>
        <end position="1030"/>
    </location>
</feature>
<feature type="compositionally biased region" description="Basic residues" evidence="1">
    <location>
        <begin position="45"/>
        <end position="55"/>
    </location>
</feature>
<feature type="region of interest" description="Disordered" evidence="1">
    <location>
        <begin position="1"/>
        <end position="91"/>
    </location>
</feature>
<organism evidence="3 4">
    <name type="scientific">Hanseniaspora osmophila</name>
    <dbReference type="NCBI Taxonomy" id="56408"/>
    <lineage>
        <taxon>Eukaryota</taxon>
        <taxon>Fungi</taxon>
        <taxon>Dikarya</taxon>
        <taxon>Ascomycota</taxon>
        <taxon>Saccharomycotina</taxon>
        <taxon>Saccharomycetes</taxon>
        <taxon>Saccharomycodales</taxon>
        <taxon>Saccharomycodaceae</taxon>
        <taxon>Hanseniaspora</taxon>
    </lineage>
</organism>
<dbReference type="OrthoDB" id="10258692at2759"/>
<dbReference type="InterPro" id="IPR017884">
    <property type="entry name" value="SANT_dom"/>
</dbReference>
<dbReference type="PROSITE" id="PS51293">
    <property type="entry name" value="SANT"/>
    <property type="match status" value="1"/>
</dbReference>
<dbReference type="InParanoid" id="A0A1E5RGK5"/>
<comment type="caution">
    <text evidence="3">The sequence shown here is derived from an EMBL/GenBank/DDBJ whole genome shotgun (WGS) entry which is preliminary data.</text>
</comment>
<feature type="compositionally biased region" description="Basic residues" evidence="1">
    <location>
        <begin position="1"/>
        <end position="10"/>
    </location>
</feature>
<dbReference type="PANTHER" id="PTHR13992">
    <property type="entry name" value="NUCLEAR RECEPTOR CO-REPRESSOR RELATED NCOR"/>
    <property type="match status" value="1"/>
</dbReference>
<proteinExistence type="predicted"/>
<feature type="compositionally biased region" description="Basic and acidic residues" evidence="1">
    <location>
        <begin position="250"/>
        <end position="260"/>
    </location>
</feature>
<dbReference type="FunCoup" id="A0A1E5RGK5">
    <property type="interactions" value="153"/>
</dbReference>
<feature type="region of interest" description="Disordered" evidence="1">
    <location>
        <begin position="910"/>
        <end position="942"/>
    </location>
</feature>
<feature type="region of interest" description="Disordered" evidence="1">
    <location>
        <begin position="1390"/>
        <end position="1450"/>
    </location>
</feature>
<feature type="region of interest" description="Disordered" evidence="1">
    <location>
        <begin position="395"/>
        <end position="417"/>
    </location>
</feature>
<dbReference type="STRING" id="56408.A0A1E5RGK5"/>
<feature type="compositionally biased region" description="Polar residues" evidence="1">
    <location>
        <begin position="349"/>
        <end position="364"/>
    </location>
</feature>